<dbReference type="PANTHER" id="PTHR33333">
    <property type="entry name" value="ERYTHROCYTE MEMBRANE PROTEIN 1-LIKE"/>
    <property type="match status" value="1"/>
</dbReference>
<dbReference type="eggNOG" id="ENOG502S8CT">
    <property type="taxonomic scope" value="Eukaryota"/>
</dbReference>
<feature type="transmembrane region" description="Helical" evidence="1">
    <location>
        <begin position="300"/>
        <end position="321"/>
    </location>
</feature>
<keyword evidence="1" id="KW-0812">Transmembrane</keyword>
<dbReference type="OMA" id="PEEDQIW"/>
<protein>
    <submittedName>
        <fullName evidence="2">Uncharacterized protein</fullName>
    </submittedName>
</protein>
<reference evidence="2" key="1">
    <citation type="submission" date="2015-04" db="UniProtKB">
        <authorList>
            <consortium name="EnsemblPlants"/>
        </authorList>
    </citation>
    <scope>IDENTIFICATION</scope>
</reference>
<dbReference type="Proteomes" id="UP000026962">
    <property type="component" value="Chromosome 1"/>
</dbReference>
<organism evidence="2">
    <name type="scientific">Oryza punctata</name>
    <name type="common">Red rice</name>
    <dbReference type="NCBI Taxonomy" id="4537"/>
    <lineage>
        <taxon>Eukaryota</taxon>
        <taxon>Viridiplantae</taxon>
        <taxon>Streptophyta</taxon>
        <taxon>Embryophyta</taxon>
        <taxon>Tracheophyta</taxon>
        <taxon>Spermatophyta</taxon>
        <taxon>Magnoliopsida</taxon>
        <taxon>Liliopsida</taxon>
        <taxon>Poales</taxon>
        <taxon>Poaceae</taxon>
        <taxon>BOP clade</taxon>
        <taxon>Oryzoideae</taxon>
        <taxon>Oryzeae</taxon>
        <taxon>Oryzinae</taxon>
        <taxon>Oryza</taxon>
    </lineage>
</organism>
<dbReference type="Gramene" id="OPUNC01G13910.1">
    <property type="protein sequence ID" value="OPUNC01G13910.1"/>
    <property type="gene ID" value="OPUNC01G13910"/>
</dbReference>
<dbReference type="PANTHER" id="PTHR33333:SF38">
    <property type="entry name" value="EXPRESSED PROTEIN"/>
    <property type="match status" value="1"/>
</dbReference>
<reference evidence="2" key="2">
    <citation type="submission" date="2018-05" db="EMBL/GenBank/DDBJ databases">
        <title>OpunRS2 (Oryza punctata Reference Sequence Version 2).</title>
        <authorList>
            <person name="Zhang J."/>
            <person name="Kudrna D."/>
            <person name="Lee S."/>
            <person name="Talag J."/>
            <person name="Welchert J."/>
            <person name="Wing R.A."/>
        </authorList>
    </citation>
    <scope>NUCLEOTIDE SEQUENCE [LARGE SCALE GENOMIC DNA]</scope>
</reference>
<feature type="transmembrane region" description="Helical" evidence="1">
    <location>
        <begin position="430"/>
        <end position="455"/>
    </location>
</feature>
<dbReference type="AlphaFoldDB" id="A0A0E0JI20"/>
<keyword evidence="1" id="KW-0472">Membrane</keyword>
<dbReference type="STRING" id="4537.A0A0E0JI20"/>
<accession>A0A0E0JI20</accession>
<dbReference type="HOGENOM" id="CLU_039985_0_0_1"/>
<proteinExistence type="predicted"/>
<keyword evidence="3" id="KW-1185">Reference proteome</keyword>
<evidence type="ECO:0000313" key="3">
    <source>
        <dbReference type="Proteomes" id="UP000026962"/>
    </source>
</evidence>
<feature type="transmembrane region" description="Helical" evidence="1">
    <location>
        <begin position="42"/>
        <end position="66"/>
    </location>
</feature>
<feature type="transmembrane region" description="Helical" evidence="1">
    <location>
        <begin position="78"/>
        <end position="98"/>
    </location>
</feature>
<feature type="transmembrane region" description="Helical" evidence="1">
    <location>
        <begin position="327"/>
        <end position="349"/>
    </location>
</feature>
<sequence>MVALTDSAAARKLLLHGAVGARGVAADAAVGMSFGLDGLWQLIAGLFSGLVHLLFLPFQALAAAVAHCFEALGHAIQGLFAGIVAGLGSMAHLLILPFEMLWRGIQAAVTGVGHGFDGMWHAYRTSSPTRRRPRRRGPWAHPTAAGGIGSGFEGLWQNMLAFFANFLATLAGAAHELVHPFQAFWKWIQTAVADAATGISFGFDGFWQHIRSFFASVLATLAGAAHDLVQPFEAFCKWLKTAAAAAADAAADISFRLDGLWPLVKRLYASLLATLASAAHELVPVLESFWRWLRAAAAAALPYVLVIAAVLCVVALVWLTWPFLFSAAPLIGLALVGVVGCFGLLLLAAAVLIGRALVYAVCYSGVFLLVAAKVVGKVLDRVLPACARCYDRVMTTTMSAPDAAGMDISRAAYESLPELYSQILRSAGPIVAAAVFCSHPVALACAAPVAALFLFRALDKRLPQSEPCVLPAAAYPDIVTDVSDSCSIGQHHVSEDDDVSSSSSIHPYGGDHVTLTIRQRIHLRIHVVNVCPVCALANDN</sequence>
<name>A0A0E0JI20_ORYPU</name>
<dbReference type="InterPro" id="IPR039926">
    <property type="entry name" value="Egg_app_1"/>
</dbReference>
<keyword evidence="1" id="KW-1133">Transmembrane helix</keyword>
<evidence type="ECO:0000313" key="2">
    <source>
        <dbReference type="EnsemblPlants" id="OPUNC01G13910.1"/>
    </source>
</evidence>
<dbReference type="EnsemblPlants" id="OPUNC01G13910.1">
    <property type="protein sequence ID" value="OPUNC01G13910.1"/>
    <property type="gene ID" value="OPUNC01G13910"/>
</dbReference>
<evidence type="ECO:0000256" key="1">
    <source>
        <dbReference type="SAM" id="Phobius"/>
    </source>
</evidence>